<sequence length="223" mass="23778">MLLVATGAVVAVRPGLLLESVPELGVVLEGVDPELVVLGLAVVFVLFAPTLGITGRRRSSSTTSLVASEPSLEAESRFDEGPSQSDRQPVVGETAEELVTVATAYDDEPRATREEARLALLESLRRIAATAYETHTDRGDDAMAAIEAGTWTDDPRASAFLATADGPRMPLWLWLFDLVSTGEPFERSLERTLEEIERIQSTTGANTPTEPTPADGGLEGVSS</sequence>
<reference evidence="3 4" key="1">
    <citation type="journal article" date="2014" name="PLoS Genet.">
        <title>Phylogenetically driven sequencing of extremely halophilic archaea reveals strategies for static and dynamic osmo-response.</title>
        <authorList>
            <person name="Becker E.A."/>
            <person name="Seitzer P.M."/>
            <person name="Tritt A."/>
            <person name="Larsen D."/>
            <person name="Krusor M."/>
            <person name="Yao A.I."/>
            <person name="Wu D."/>
            <person name="Madern D."/>
            <person name="Eisen J.A."/>
            <person name="Darling A.E."/>
            <person name="Facciotti M.T."/>
        </authorList>
    </citation>
    <scope>NUCLEOTIDE SEQUENCE [LARGE SCALE GENOMIC DNA]</scope>
    <source>
        <strain evidence="3 4">JCM 14089</strain>
    </source>
</reference>
<evidence type="ECO:0000313" key="4">
    <source>
        <dbReference type="Proteomes" id="UP000011661"/>
    </source>
</evidence>
<feature type="transmembrane region" description="Helical" evidence="2">
    <location>
        <begin position="35"/>
        <end position="54"/>
    </location>
</feature>
<keyword evidence="4" id="KW-1185">Reference proteome</keyword>
<dbReference type="Proteomes" id="UP000011661">
    <property type="component" value="Unassembled WGS sequence"/>
</dbReference>
<keyword evidence="2" id="KW-0472">Membrane</keyword>
<proteinExistence type="predicted"/>
<organism evidence="3 4">
    <name type="scientific">Natronorubrum sulfidifaciens JCM 14089</name>
    <dbReference type="NCBI Taxonomy" id="1230460"/>
    <lineage>
        <taxon>Archaea</taxon>
        <taxon>Methanobacteriati</taxon>
        <taxon>Methanobacteriota</taxon>
        <taxon>Stenosarchaea group</taxon>
        <taxon>Halobacteria</taxon>
        <taxon>Halobacteriales</taxon>
        <taxon>Natrialbaceae</taxon>
        <taxon>Natronorubrum</taxon>
    </lineage>
</organism>
<dbReference type="InterPro" id="IPR055693">
    <property type="entry name" value="DUF7269"/>
</dbReference>
<feature type="compositionally biased region" description="Polar residues" evidence="1">
    <location>
        <begin position="199"/>
        <end position="209"/>
    </location>
</feature>
<dbReference type="EMBL" id="AOHX01000037">
    <property type="protein sequence ID" value="ELY45146.1"/>
    <property type="molecule type" value="Genomic_DNA"/>
</dbReference>
<feature type="region of interest" description="Disordered" evidence="1">
    <location>
        <begin position="197"/>
        <end position="223"/>
    </location>
</feature>
<gene>
    <name evidence="3" type="ORF">C495_09395</name>
</gene>
<evidence type="ECO:0000313" key="3">
    <source>
        <dbReference type="EMBL" id="ELY45146.1"/>
    </source>
</evidence>
<feature type="region of interest" description="Disordered" evidence="1">
    <location>
        <begin position="55"/>
        <end position="91"/>
    </location>
</feature>
<keyword evidence="2" id="KW-0812">Transmembrane</keyword>
<dbReference type="PATRIC" id="fig|1230460.4.peg.1902"/>
<dbReference type="AlphaFoldDB" id="L9W7B7"/>
<keyword evidence="2" id="KW-1133">Transmembrane helix</keyword>
<name>L9W7B7_9EURY</name>
<evidence type="ECO:0000256" key="2">
    <source>
        <dbReference type="SAM" id="Phobius"/>
    </source>
</evidence>
<comment type="caution">
    <text evidence="3">The sequence shown here is derived from an EMBL/GenBank/DDBJ whole genome shotgun (WGS) entry which is preliminary data.</text>
</comment>
<dbReference type="STRING" id="1230460.C495_09395"/>
<dbReference type="Pfam" id="PF23933">
    <property type="entry name" value="DUF7269"/>
    <property type="match status" value="1"/>
</dbReference>
<evidence type="ECO:0000256" key="1">
    <source>
        <dbReference type="SAM" id="MobiDB-lite"/>
    </source>
</evidence>
<protein>
    <submittedName>
        <fullName evidence="3">Uncharacterized protein</fullName>
    </submittedName>
</protein>
<accession>L9W7B7</accession>